<feature type="domain" description="NAD-dependent epimerase/dehydratase" evidence="1">
    <location>
        <begin position="6"/>
        <end position="77"/>
    </location>
</feature>
<dbReference type="AlphaFoldDB" id="A0A0N0VLF8"/>
<evidence type="ECO:0000313" key="2">
    <source>
        <dbReference type="EMBL" id="KPB01218.1"/>
    </source>
</evidence>
<protein>
    <recommendedName>
        <fullName evidence="1">NAD-dependent epimerase/dehydratase domain-containing protein</fullName>
    </recommendedName>
</protein>
<accession>A0A0N0VLF8</accession>
<reference evidence="2 3" key="1">
    <citation type="submission" date="2015-01" db="EMBL/GenBank/DDBJ databases">
        <title>Ahrensia donghaiensis sp. nov., a novel dimethylsulphoniopropionate-cleavage bacterium isolated from seawater and emended descriptions of the genus Ahrensia and Ahrensia kielensis.</title>
        <authorList>
            <person name="Liu J."/>
        </authorList>
    </citation>
    <scope>NUCLEOTIDE SEQUENCE [LARGE SCALE GENOMIC DNA]</scope>
    <source>
        <strain evidence="2 3">LZD062</strain>
    </source>
</reference>
<keyword evidence="3" id="KW-1185">Reference proteome</keyword>
<gene>
    <name evidence="2" type="ORF">SU32_10075</name>
</gene>
<dbReference type="InterPro" id="IPR001509">
    <property type="entry name" value="Epimerase_deHydtase"/>
</dbReference>
<dbReference type="OrthoDB" id="9801056at2"/>
<dbReference type="STRING" id="1514904.SU32_10075"/>
<comment type="caution">
    <text evidence="2">The sequence shown here is derived from an EMBL/GenBank/DDBJ whole genome shotgun (WGS) entry which is preliminary data.</text>
</comment>
<proteinExistence type="predicted"/>
<dbReference type="RefSeq" id="WP_053999226.1">
    <property type="nucleotide sequence ID" value="NZ_JXMU01000013.1"/>
</dbReference>
<evidence type="ECO:0000259" key="1">
    <source>
        <dbReference type="Pfam" id="PF01370"/>
    </source>
</evidence>
<evidence type="ECO:0000313" key="3">
    <source>
        <dbReference type="Proteomes" id="UP000038011"/>
    </source>
</evidence>
<name>A0A0N0VLF8_9HYPH</name>
<dbReference type="EMBL" id="JXMU01000013">
    <property type="protein sequence ID" value="KPB01218.1"/>
    <property type="molecule type" value="Genomic_DNA"/>
</dbReference>
<dbReference type="PATRIC" id="fig|1514904.3.peg.847"/>
<dbReference type="Gene3D" id="3.40.50.720">
    <property type="entry name" value="NAD(P)-binding Rossmann-like Domain"/>
    <property type="match status" value="1"/>
</dbReference>
<dbReference type="InterPro" id="IPR036291">
    <property type="entry name" value="NAD(P)-bd_dom_sf"/>
</dbReference>
<dbReference type="Proteomes" id="UP000038011">
    <property type="component" value="Unassembled WGS sequence"/>
</dbReference>
<organism evidence="2 3">
    <name type="scientific">Ahrensia marina</name>
    <dbReference type="NCBI Taxonomy" id="1514904"/>
    <lineage>
        <taxon>Bacteria</taxon>
        <taxon>Pseudomonadati</taxon>
        <taxon>Pseudomonadota</taxon>
        <taxon>Alphaproteobacteria</taxon>
        <taxon>Hyphomicrobiales</taxon>
        <taxon>Ahrensiaceae</taxon>
        <taxon>Ahrensia</taxon>
    </lineage>
</organism>
<dbReference type="SUPFAM" id="SSF51735">
    <property type="entry name" value="NAD(P)-binding Rossmann-fold domains"/>
    <property type="match status" value="1"/>
</dbReference>
<sequence length="93" mass="10199">MTRRVAVPGASGFIGSQIVPLLEDKGYELTLIGRDKYKLTALFPGRPAFDYSELDIALTQVDAILHLAVLNNNAVATSKEFESANIDCLNRLF</sequence>
<dbReference type="Pfam" id="PF01370">
    <property type="entry name" value="Epimerase"/>
    <property type="match status" value="1"/>
</dbReference>